<comment type="subcellular location">
    <subcellularLocation>
        <location evidence="1 7 9">Cytoplasm</location>
    </subcellularLocation>
</comment>
<dbReference type="FunFam" id="1.10.8.10:FF:000001">
    <property type="entry name" value="Elongation factor Ts"/>
    <property type="match status" value="1"/>
</dbReference>
<comment type="similarity">
    <text evidence="2 7 8">Belongs to the EF-Ts family.</text>
</comment>
<evidence type="ECO:0000256" key="2">
    <source>
        <dbReference type="ARBA" id="ARBA00005532"/>
    </source>
</evidence>
<dbReference type="FunFam" id="3.30.479.20:FF:000001">
    <property type="entry name" value="Elongation factor Ts"/>
    <property type="match status" value="1"/>
</dbReference>
<dbReference type="HAMAP" id="MF_00050">
    <property type="entry name" value="EF_Ts"/>
    <property type="match status" value="1"/>
</dbReference>
<dbReference type="RefSeq" id="WP_086961978.1">
    <property type="nucleotide sequence ID" value="NZ_CP021376.1"/>
</dbReference>
<gene>
    <name evidence="7" type="primary">tsf</name>
    <name evidence="11" type="ORF">CBP12_00615</name>
</gene>
<dbReference type="KEGG" id="ocm:CBP12_00615"/>
<sequence>MTTVTAAMVKELRERTGAGMMDCKKALTEANGDIELAIEEMRKSGQAKAAKKAGRIAAEGVILMRQSGNTAVMVELNSETDFVAKDASFCAFGDKVVEIALANKIDNLDALKAAEYENGETVEVALTNLIAKIGENMSLRRVELVEGENVTTYLHGTRIGVIVNLQGGDEEVAKDVAMHVAASSPQFVKPEDVSADVVAKEREIQVDIAVNSGKTKEIAEKMVEGRMKKFTGEISLTGQPFVKDPAITVADRLKQANADVISFVRYEVGEGIERAEEDFAAEVQAQIAASSKA</sequence>
<reference evidence="12" key="1">
    <citation type="submission" date="2017-05" db="EMBL/GenBank/DDBJ databases">
        <authorList>
            <person name="Sung H."/>
        </authorList>
    </citation>
    <scope>NUCLEOTIDE SEQUENCE [LARGE SCALE GENOMIC DNA]</scope>
    <source>
        <strain evidence="12">AMac2203</strain>
    </source>
</reference>
<dbReference type="NCBIfam" id="TIGR00116">
    <property type="entry name" value="tsf"/>
    <property type="match status" value="1"/>
</dbReference>
<evidence type="ECO:0000256" key="3">
    <source>
        <dbReference type="ARBA" id="ARBA00016956"/>
    </source>
</evidence>
<evidence type="ECO:0000313" key="12">
    <source>
        <dbReference type="Proteomes" id="UP000243793"/>
    </source>
</evidence>
<dbReference type="Proteomes" id="UP000243793">
    <property type="component" value="Chromosome"/>
</dbReference>
<keyword evidence="12" id="KW-1185">Reference proteome</keyword>
<feature type="region of interest" description="Involved in Mg(2+) ion dislocation from EF-Tu" evidence="7">
    <location>
        <begin position="80"/>
        <end position="83"/>
    </location>
</feature>
<dbReference type="InterPro" id="IPR018101">
    <property type="entry name" value="Transl_elong_Ts_CS"/>
</dbReference>
<evidence type="ECO:0000256" key="6">
    <source>
        <dbReference type="ARBA" id="ARBA00022917"/>
    </source>
</evidence>
<dbReference type="EMBL" id="CP021376">
    <property type="protein sequence ID" value="ART78839.1"/>
    <property type="molecule type" value="Genomic_DNA"/>
</dbReference>
<accession>A0A1Y0CUC2</accession>
<dbReference type="PANTHER" id="PTHR11741">
    <property type="entry name" value="ELONGATION FACTOR TS"/>
    <property type="match status" value="1"/>
</dbReference>
<dbReference type="OrthoDB" id="9808348at2"/>
<evidence type="ECO:0000256" key="4">
    <source>
        <dbReference type="ARBA" id="ARBA00022490"/>
    </source>
</evidence>
<dbReference type="SUPFAM" id="SSF46934">
    <property type="entry name" value="UBA-like"/>
    <property type="match status" value="1"/>
</dbReference>
<dbReference type="Pfam" id="PF00889">
    <property type="entry name" value="EF_TS"/>
    <property type="match status" value="1"/>
</dbReference>
<dbReference type="CDD" id="cd14275">
    <property type="entry name" value="UBA_EF-Ts"/>
    <property type="match status" value="1"/>
</dbReference>
<evidence type="ECO:0000256" key="7">
    <source>
        <dbReference type="HAMAP-Rule" id="MF_00050"/>
    </source>
</evidence>
<dbReference type="GO" id="GO:0003746">
    <property type="term" value="F:translation elongation factor activity"/>
    <property type="evidence" value="ECO:0007669"/>
    <property type="project" value="UniProtKB-UniRule"/>
</dbReference>
<dbReference type="InterPro" id="IPR009060">
    <property type="entry name" value="UBA-like_sf"/>
</dbReference>
<evidence type="ECO:0000259" key="10">
    <source>
        <dbReference type="Pfam" id="PF00889"/>
    </source>
</evidence>
<comment type="function">
    <text evidence="7 8">Associates with the EF-Tu.GDP complex and induces the exchange of GDP to GTP. It remains bound to the aminoacyl-tRNA.EF-Tu.GTP complex up to the GTP hydrolysis stage on the ribosome.</text>
</comment>
<keyword evidence="5 7" id="KW-0251">Elongation factor</keyword>
<dbReference type="PROSITE" id="PS01127">
    <property type="entry name" value="EF_TS_2"/>
    <property type="match status" value="1"/>
</dbReference>
<keyword evidence="4 7" id="KW-0963">Cytoplasm</keyword>
<dbReference type="InterPro" id="IPR036402">
    <property type="entry name" value="EF-Ts_dimer_sf"/>
</dbReference>
<evidence type="ECO:0000256" key="8">
    <source>
        <dbReference type="RuleBase" id="RU000642"/>
    </source>
</evidence>
<organism evidence="11 12">
    <name type="scientific">Oceanisphaera avium</name>
    <dbReference type="NCBI Taxonomy" id="1903694"/>
    <lineage>
        <taxon>Bacteria</taxon>
        <taxon>Pseudomonadati</taxon>
        <taxon>Pseudomonadota</taxon>
        <taxon>Gammaproteobacteria</taxon>
        <taxon>Aeromonadales</taxon>
        <taxon>Aeromonadaceae</taxon>
        <taxon>Oceanisphaera</taxon>
    </lineage>
</organism>
<dbReference type="InterPro" id="IPR014039">
    <property type="entry name" value="Transl_elong_EFTs/EF1B_dimer"/>
</dbReference>
<evidence type="ECO:0000313" key="11">
    <source>
        <dbReference type="EMBL" id="ART78839.1"/>
    </source>
</evidence>
<evidence type="ECO:0000256" key="1">
    <source>
        <dbReference type="ARBA" id="ARBA00004496"/>
    </source>
</evidence>
<dbReference type="GO" id="GO:0005737">
    <property type="term" value="C:cytoplasm"/>
    <property type="evidence" value="ECO:0007669"/>
    <property type="project" value="UniProtKB-SubCell"/>
</dbReference>
<dbReference type="Gene3D" id="1.10.286.20">
    <property type="match status" value="1"/>
</dbReference>
<proteinExistence type="inferred from homology"/>
<dbReference type="InterPro" id="IPR001816">
    <property type="entry name" value="Transl_elong_EFTs/EF1B"/>
</dbReference>
<dbReference type="PANTHER" id="PTHR11741:SF0">
    <property type="entry name" value="ELONGATION FACTOR TS, MITOCHONDRIAL"/>
    <property type="match status" value="1"/>
</dbReference>
<dbReference type="Gene3D" id="1.10.8.10">
    <property type="entry name" value="DNA helicase RuvA subunit, C-terminal domain"/>
    <property type="match status" value="1"/>
</dbReference>
<dbReference type="FunFam" id="1.10.286.20:FF:000001">
    <property type="entry name" value="Elongation factor Ts"/>
    <property type="match status" value="1"/>
</dbReference>
<dbReference type="PROSITE" id="PS01126">
    <property type="entry name" value="EF_TS_1"/>
    <property type="match status" value="1"/>
</dbReference>
<dbReference type="SUPFAM" id="SSF54713">
    <property type="entry name" value="Elongation factor Ts (EF-Ts), dimerisation domain"/>
    <property type="match status" value="2"/>
</dbReference>
<protein>
    <recommendedName>
        <fullName evidence="3 7">Elongation factor Ts</fullName>
        <shortName evidence="7">EF-Ts</shortName>
    </recommendedName>
</protein>
<feature type="domain" description="Translation elongation factor EFTs/EF1B dimerisation" evidence="10">
    <location>
        <begin position="71"/>
        <end position="270"/>
    </location>
</feature>
<evidence type="ECO:0000256" key="5">
    <source>
        <dbReference type="ARBA" id="ARBA00022768"/>
    </source>
</evidence>
<evidence type="ECO:0000256" key="9">
    <source>
        <dbReference type="RuleBase" id="RU000643"/>
    </source>
</evidence>
<dbReference type="AlphaFoldDB" id="A0A1Y0CUC2"/>
<keyword evidence="6 7" id="KW-0648">Protein biosynthesis</keyword>
<name>A0A1Y0CUC2_9GAMM</name>
<dbReference type="Gene3D" id="3.30.479.20">
    <property type="entry name" value="Elongation factor Ts, dimerisation domain"/>
    <property type="match status" value="2"/>
</dbReference>